<dbReference type="PANTHER" id="PTHR35041">
    <property type="entry name" value="MEDIATOR OF RNA POLYMERASE II TRANSCRIPTION SUBUNIT 1"/>
    <property type="match status" value="1"/>
</dbReference>
<accession>A0A6J3M2R2</accession>
<name>A0A6J3M2R2_9PEZI</name>
<keyword evidence="2" id="KW-1185">Reference proteome</keyword>
<sequence>MHSRRSIDWHAPVLIVSSFLGAIGFAVAHHVFNQSLAGTPALSDEIHFGQITFTSQTQNMTIGVALAFLFRACLAVTVSASYIQCFWRAVGKRGTETRLSTLDRLHSVLENVWSFLRVHIWWKYPLLLILAVISWCLPIAAIISPATLTVVNVPISPPPTSLVYVPSVDFKSLKLLAAPQTGYGLKIRRDQHDTAWTQNASVYNGPSYVVERIANSVAAQGKLLPIHPPSLNVSWTSSFRAPSIKCADVNSTLRAQMLDNILQAFRDGTGCAGPYSFLSWTATPGFDSAMSVMVDQAPSNTALPFHKPSSAGNRWPMNVGTVGPLDFSAVGPEDYVNATQAATIYFAVIPNLAYDTPASCSARLNRTDWSNSTFVQCELQNTTYATNFTYVNGEQQISFSPQAGTTSTPVTTLSAFDYLDTNTSCATMNARFEKCVVDPTLLEKLSFQAVMDAFGKIFVGYVVDPMKTRYGQGAFERTSVMQSVLLDTPELAFLTQNARWASSGSDNPQLSTMHDSIQPRANLSLKVTLEKLFENITISLLSSPNLQPNTSSLIAPAKVNITQNIYRNQYDYSASNLWLTYGIALGITMLVAVAGFIAMMTNGAAFSNDFSTILRASRTAKLSEEVRIGDADGKDPLPEYLSKATVGFVSGTFALQASKHGAVEIVSYSATHYDGVSVGRAELKPKKTTFLARIRKTGSDESNV</sequence>
<feature type="transmembrane region" description="Helical" evidence="1">
    <location>
        <begin position="62"/>
        <end position="83"/>
    </location>
</feature>
<dbReference type="Proteomes" id="UP000504637">
    <property type="component" value="Unplaced"/>
</dbReference>
<dbReference type="OrthoDB" id="5322539at2759"/>
<reference evidence="3" key="3">
    <citation type="submission" date="2025-08" db="UniProtKB">
        <authorList>
            <consortium name="RefSeq"/>
        </authorList>
    </citation>
    <scope>IDENTIFICATION</scope>
    <source>
        <strain evidence="3">CBS 342.82</strain>
    </source>
</reference>
<reference evidence="3" key="2">
    <citation type="submission" date="2020-04" db="EMBL/GenBank/DDBJ databases">
        <authorList>
            <consortium name="NCBI Genome Project"/>
        </authorList>
    </citation>
    <scope>NUCLEOTIDE SEQUENCE</scope>
    <source>
        <strain evidence="3">CBS 342.82</strain>
    </source>
</reference>
<feature type="transmembrane region" description="Helical" evidence="1">
    <location>
        <begin position="578"/>
        <end position="598"/>
    </location>
</feature>
<dbReference type="PANTHER" id="PTHR35041:SF6">
    <property type="entry name" value="FORMYLMETHIONINE DEFORMYLASE-LIKE PROTEIN-RELATED"/>
    <property type="match status" value="1"/>
</dbReference>
<keyword evidence="1" id="KW-0472">Membrane</keyword>
<evidence type="ECO:0000313" key="3">
    <source>
        <dbReference type="RefSeq" id="XP_033458830.1"/>
    </source>
</evidence>
<dbReference type="RefSeq" id="XP_033458830.1">
    <property type="nucleotide sequence ID" value="XM_033602276.1"/>
</dbReference>
<proteinExistence type="predicted"/>
<feature type="transmembrane region" description="Helical" evidence="1">
    <location>
        <begin position="126"/>
        <end position="148"/>
    </location>
</feature>
<evidence type="ECO:0000256" key="1">
    <source>
        <dbReference type="SAM" id="Phobius"/>
    </source>
</evidence>
<gene>
    <name evidence="3" type="ORF">K489DRAFT_341152</name>
</gene>
<keyword evidence="1" id="KW-1133">Transmembrane helix</keyword>
<protein>
    <submittedName>
        <fullName evidence="3">Uncharacterized protein</fullName>
    </submittedName>
</protein>
<dbReference type="GeneID" id="54360076"/>
<keyword evidence="1" id="KW-0812">Transmembrane</keyword>
<organism evidence="3">
    <name type="scientific">Dissoconium aciculare CBS 342.82</name>
    <dbReference type="NCBI Taxonomy" id="1314786"/>
    <lineage>
        <taxon>Eukaryota</taxon>
        <taxon>Fungi</taxon>
        <taxon>Dikarya</taxon>
        <taxon>Ascomycota</taxon>
        <taxon>Pezizomycotina</taxon>
        <taxon>Dothideomycetes</taxon>
        <taxon>Dothideomycetidae</taxon>
        <taxon>Mycosphaerellales</taxon>
        <taxon>Dissoconiaceae</taxon>
        <taxon>Dissoconium</taxon>
    </lineage>
</organism>
<dbReference type="AlphaFoldDB" id="A0A6J3M2R2"/>
<reference evidence="3" key="1">
    <citation type="submission" date="2020-01" db="EMBL/GenBank/DDBJ databases">
        <authorList>
            <consortium name="DOE Joint Genome Institute"/>
            <person name="Haridas S."/>
            <person name="Albert R."/>
            <person name="Binder M."/>
            <person name="Bloem J."/>
            <person name="Labutti K."/>
            <person name="Salamov A."/>
            <person name="Andreopoulos B."/>
            <person name="Baker S.E."/>
            <person name="Barry K."/>
            <person name="Bills G."/>
            <person name="Bluhm B.H."/>
            <person name="Cannon C."/>
            <person name="Castanera R."/>
            <person name="Culley D.E."/>
            <person name="Daum C."/>
            <person name="Ezra D."/>
            <person name="Gonzalez J.B."/>
            <person name="Henrissat B."/>
            <person name="Kuo A."/>
            <person name="Liang C."/>
            <person name="Lipzen A."/>
            <person name="Lutzoni F."/>
            <person name="Magnuson J."/>
            <person name="Mondo S."/>
            <person name="Nolan M."/>
            <person name="Ohm R."/>
            <person name="Pangilinan J."/>
            <person name="Park H.-J."/>
            <person name="Ramirez L."/>
            <person name="Alfaro M."/>
            <person name="Sun H."/>
            <person name="Tritt A."/>
            <person name="Yoshinaga Y."/>
            <person name="Zwiers L.-H."/>
            <person name="Turgeon B.G."/>
            <person name="Goodwin S.B."/>
            <person name="Spatafora J.W."/>
            <person name="Crous P.W."/>
            <person name="Grigoriev I.V."/>
        </authorList>
    </citation>
    <scope>NUCLEOTIDE SEQUENCE</scope>
    <source>
        <strain evidence="3">CBS 342.82</strain>
    </source>
</reference>
<feature type="transmembrane region" description="Helical" evidence="1">
    <location>
        <begin position="12"/>
        <end position="32"/>
    </location>
</feature>
<evidence type="ECO:0000313" key="2">
    <source>
        <dbReference type="Proteomes" id="UP000504637"/>
    </source>
</evidence>